<dbReference type="Proteomes" id="UP000013827">
    <property type="component" value="Unassembled WGS sequence"/>
</dbReference>
<protein>
    <recommendedName>
        <fullName evidence="2">F-box domain-containing protein</fullName>
    </recommendedName>
</protein>
<dbReference type="HOGENOM" id="CLU_1149026_0_0_1"/>
<dbReference type="Pfam" id="PF12937">
    <property type="entry name" value="F-box-like"/>
    <property type="match status" value="1"/>
</dbReference>
<dbReference type="SMART" id="SM00256">
    <property type="entry name" value="FBOX"/>
    <property type="match status" value="1"/>
</dbReference>
<reference evidence="3" key="2">
    <citation type="submission" date="2024-10" db="UniProtKB">
        <authorList>
            <consortium name="EnsemblProtists"/>
        </authorList>
    </citation>
    <scope>IDENTIFICATION</scope>
</reference>
<dbReference type="GeneID" id="17259449"/>
<keyword evidence="4" id="KW-1185">Reference proteome</keyword>
<dbReference type="RefSeq" id="XP_005765733.1">
    <property type="nucleotide sequence ID" value="XM_005765676.1"/>
</dbReference>
<dbReference type="KEGG" id="ehx:EMIHUDRAFT_119904"/>
<dbReference type="SUPFAM" id="SSF81383">
    <property type="entry name" value="F-box domain"/>
    <property type="match status" value="1"/>
</dbReference>
<evidence type="ECO:0000259" key="2">
    <source>
        <dbReference type="PROSITE" id="PS50181"/>
    </source>
</evidence>
<evidence type="ECO:0000313" key="3">
    <source>
        <dbReference type="EnsemblProtists" id="EOD13304"/>
    </source>
</evidence>
<dbReference type="PaxDb" id="2903-EOD13304"/>
<feature type="domain" description="F-box" evidence="2">
    <location>
        <begin position="30"/>
        <end position="75"/>
    </location>
</feature>
<reference evidence="4" key="1">
    <citation type="journal article" date="2013" name="Nature">
        <title>Pan genome of the phytoplankton Emiliania underpins its global distribution.</title>
        <authorList>
            <person name="Read B.A."/>
            <person name="Kegel J."/>
            <person name="Klute M.J."/>
            <person name="Kuo A."/>
            <person name="Lefebvre S.C."/>
            <person name="Maumus F."/>
            <person name="Mayer C."/>
            <person name="Miller J."/>
            <person name="Monier A."/>
            <person name="Salamov A."/>
            <person name="Young J."/>
            <person name="Aguilar M."/>
            <person name="Claverie J.M."/>
            <person name="Frickenhaus S."/>
            <person name="Gonzalez K."/>
            <person name="Herman E.K."/>
            <person name="Lin Y.C."/>
            <person name="Napier J."/>
            <person name="Ogata H."/>
            <person name="Sarno A.F."/>
            <person name="Shmutz J."/>
            <person name="Schroeder D."/>
            <person name="de Vargas C."/>
            <person name="Verret F."/>
            <person name="von Dassow P."/>
            <person name="Valentin K."/>
            <person name="Van de Peer Y."/>
            <person name="Wheeler G."/>
            <person name="Dacks J.B."/>
            <person name="Delwiche C.F."/>
            <person name="Dyhrman S.T."/>
            <person name="Glockner G."/>
            <person name="John U."/>
            <person name="Richards T."/>
            <person name="Worden A.Z."/>
            <person name="Zhang X."/>
            <person name="Grigoriev I.V."/>
            <person name="Allen A.E."/>
            <person name="Bidle K."/>
            <person name="Borodovsky M."/>
            <person name="Bowler C."/>
            <person name="Brownlee C."/>
            <person name="Cock J.M."/>
            <person name="Elias M."/>
            <person name="Gladyshev V.N."/>
            <person name="Groth M."/>
            <person name="Guda C."/>
            <person name="Hadaegh A."/>
            <person name="Iglesias-Rodriguez M.D."/>
            <person name="Jenkins J."/>
            <person name="Jones B.M."/>
            <person name="Lawson T."/>
            <person name="Leese F."/>
            <person name="Lindquist E."/>
            <person name="Lobanov A."/>
            <person name="Lomsadze A."/>
            <person name="Malik S.B."/>
            <person name="Marsh M.E."/>
            <person name="Mackinder L."/>
            <person name="Mock T."/>
            <person name="Mueller-Roeber B."/>
            <person name="Pagarete A."/>
            <person name="Parker M."/>
            <person name="Probert I."/>
            <person name="Quesneville H."/>
            <person name="Raines C."/>
            <person name="Rensing S.A."/>
            <person name="Riano-Pachon D.M."/>
            <person name="Richier S."/>
            <person name="Rokitta S."/>
            <person name="Shiraiwa Y."/>
            <person name="Soanes D.M."/>
            <person name="van der Giezen M."/>
            <person name="Wahlund T.M."/>
            <person name="Williams B."/>
            <person name="Wilson W."/>
            <person name="Wolfe G."/>
            <person name="Wurch L.L."/>
        </authorList>
    </citation>
    <scope>NUCLEOTIDE SEQUENCE</scope>
</reference>
<feature type="compositionally biased region" description="Pro residues" evidence="1">
    <location>
        <begin position="18"/>
        <end position="31"/>
    </location>
</feature>
<dbReference type="PROSITE" id="PS50181">
    <property type="entry name" value="FBOX"/>
    <property type="match status" value="1"/>
</dbReference>
<dbReference type="InterPro" id="IPR001810">
    <property type="entry name" value="F-box_dom"/>
</dbReference>
<proteinExistence type="predicted"/>
<dbReference type="EnsemblProtists" id="EOD13304">
    <property type="protein sequence ID" value="EOD13304"/>
    <property type="gene ID" value="EMIHUDRAFT_119904"/>
</dbReference>
<evidence type="ECO:0000313" key="4">
    <source>
        <dbReference type="Proteomes" id="UP000013827"/>
    </source>
</evidence>
<name>A0A0D3IPW9_EMIH1</name>
<sequence>MGASQSRPAPDACTASPLTPPPPPFPPPPSPSLLGLPAELLVCICSRLDIEALSSLASTSQELRDTIPDSLWQTHLDRLARAGGVAEEDVAAAGRRITNSIQRQAAIQAAAEAAEAAAFKSALTSLLASSDSCRLRVGLVRSMVCNLCQASGDALLPAISVSTDLATGRCLSCHTFGDLSAMAPSTDAFSIGLVQLWDLTPLSEHEAGAGGTAEIEQSSVLAARRADAVMLPFRTSVMMRVE</sequence>
<feature type="region of interest" description="Disordered" evidence="1">
    <location>
        <begin position="1"/>
        <end position="31"/>
    </location>
</feature>
<organism evidence="3 4">
    <name type="scientific">Emiliania huxleyi (strain CCMP1516)</name>
    <dbReference type="NCBI Taxonomy" id="280463"/>
    <lineage>
        <taxon>Eukaryota</taxon>
        <taxon>Haptista</taxon>
        <taxon>Haptophyta</taxon>
        <taxon>Prymnesiophyceae</taxon>
        <taxon>Isochrysidales</taxon>
        <taxon>Noelaerhabdaceae</taxon>
        <taxon>Emiliania</taxon>
    </lineage>
</organism>
<evidence type="ECO:0000256" key="1">
    <source>
        <dbReference type="SAM" id="MobiDB-lite"/>
    </source>
</evidence>
<accession>A0A0D3IPW9</accession>
<dbReference type="AlphaFoldDB" id="A0A0D3IPW9"/>
<dbReference type="InterPro" id="IPR036047">
    <property type="entry name" value="F-box-like_dom_sf"/>
</dbReference>